<dbReference type="EMBL" id="JAYKXN010000003">
    <property type="protein sequence ID" value="KAK7300113.1"/>
    <property type="molecule type" value="Genomic_DNA"/>
</dbReference>
<sequence>MYVPIDNDICSLELEDMADENRNEVAIEIKEKLEKAQPILTSDCCIYRVPNAIRELKPEAYTPKVVSIGPFHHRSPRLQNMECQKQIDCKKFIERAETSMENLVKCVQELEPKVRRSYADNIDEFSVKELVELILVDSGFLFVFFLKHYFPDEWRDNNPSFIPFTQRLTSSIYLDILLLENQLPFFALEKLYNVAFPSRHHPSLAKLVFRFYGCHTLIPEEASLSMKHFTDLLRMSQIPPRHIQPARVNILVNHLYSITALHSAGVKFTVNKESMYYTQLKFTGRNLQIPLMDLSGYTEPILRNVIALEQCHYPFETLVTEHAILMDYLINTSKDVDILIENGIIKNMLGDNTAVSNLFNGLCRKCVASSFNSDYVGISKELNAYYDNAWNKKKAALRRDYCNTPWQTVATIAGIVLLILTVTQTYVPIDNDIRNLELEDMADENRNEVAIEIKEKLEKAQPILTGDCCIYRVPNEIRELKPEAYTPKVVSIGPFHHRSPRLQNMECQKQIDCKKFIERAETSMENLVKCVQELEPKVRRSYADNIDEFSVKELVELILVDSGFLFVLFLKNYFPDEWRDNNPISTPFTHRLMSCIYLDIHLLENQLPFFALEKLYNVAFPSRHHPSLAKLVFRYFGCHTLIPEEASLSMKHFTDLFRMIQIPPRFQPARVNTLINHLYSITALHSAGVKFTVNKETMYYIQLKFSGRNLQIPLMQLSGSSEPILRNVIALEQCHYPFETLVTEHAILMDYLINTSKDVDILIENGIIKNMLGDNTAVSNLFNGLCRKCVVSSFNSDYVAISKGLNAYYENAWNRKKAALRRDYCNTPWQTVATIAGIVLLILTVTQTVCSVIQLI</sequence>
<reference evidence="2 3" key="1">
    <citation type="submission" date="2024-01" db="EMBL/GenBank/DDBJ databases">
        <title>The genomes of 5 underutilized Papilionoideae crops provide insights into root nodulation and disease resistance.</title>
        <authorList>
            <person name="Yuan L."/>
        </authorList>
    </citation>
    <scope>NUCLEOTIDE SEQUENCE [LARGE SCALE GENOMIC DNA]</scope>
    <source>
        <strain evidence="2">LY-2023</strain>
        <tissue evidence="2">Leaf</tissue>
    </source>
</reference>
<dbReference type="Proteomes" id="UP001359559">
    <property type="component" value="Unassembled WGS sequence"/>
</dbReference>
<evidence type="ECO:0000313" key="3">
    <source>
        <dbReference type="Proteomes" id="UP001359559"/>
    </source>
</evidence>
<name>A0AAN9JJK4_CLITE</name>
<dbReference type="PANTHER" id="PTHR31170:SF23">
    <property type="match status" value="1"/>
</dbReference>
<keyword evidence="1" id="KW-0472">Membrane</keyword>
<accession>A0AAN9JJK4</accession>
<gene>
    <name evidence="2" type="ORF">RJT34_10947</name>
</gene>
<proteinExistence type="predicted"/>
<evidence type="ECO:0000313" key="2">
    <source>
        <dbReference type="EMBL" id="KAK7300113.1"/>
    </source>
</evidence>
<dbReference type="InterPro" id="IPR004158">
    <property type="entry name" value="DUF247_pln"/>
</dbReference>
<dbReference type="PANTHER" id="PTHR31170">
    <property type="entry name" value="BNAC04G53230D PROTEIN"/>
    <property type="match status" value="1"/>
</dbReference>
<evidence type="ECO:0000256" key="1">
    <source>
        <dbReference type="SAM" id="Phobius"/>
    </source>
</evidence>
<comment type="caution">
    <text evidence="2">The sequence shown here is derived from an EMBL/GenBank/DDBJ whole genome shotgun (WGS) entry which is preliminary data.</text>
</comment>
<dbReference type="AlphaFoldDB" id="A0AAN9JJK4"/>
<feature type="transmembrane region" description="Helical" evidence="1">
    <location>
        <begin position="829"/>
        <end position="853"/>
    </location>
</feature>
<keyword evidence="3" id="KW-1185">Reference proteome</keyword>
<keyword evidence="1" id="KW-1133">Transmembrane helix</keyword>
<dbReference type="Pfam" id="PF03140">
    <property type="entry name" value="DUF247"/>
    <property type="match status" value="2"/>
</dbReference>
<organism evidence="2 3">
    <name type="scientific">Clitoria ternatea</name>
    <name type="common">Butterfly pea</name>
    <dbReference type="NCBI Taxonomy" id="43366"/>
    <lineage>
        <taxon>Eukaryota</taxon>
        <taxon>Viridiplantae</taxon>
        <taxon>Streptophyta</taxon>
        <taxon>Embryophyta</taxon>
        <taxon>Tracheophyta</taxon>
        <taxon>Spermatophyta</taxon>
        <taxon>Magnoliopsida</taxon>
        <taxon>eudicotyledons</taxon>
        <taxon>Gunneridae</taxon>
        <taxon>Pentapetalae</taxon>
        <taxon>rosids</taxon>
        <taxon>fabids</taxon>
        <taxon>Fabales</taxon>
        <taxon>Fabaceae</taxon>
        <taxon>Papilionoideae</taxon>
        <taxon>50 kb inversion clade</taxon>
        <taxon>NPAAA clade</taxon>
        <taxon>indigoferoid/millettioid clade</taxon>
        <taxon>Phaseoleae</taxon>
        <taxon>Clitoria</taxon>
    </lineage>
</organism>
<keyword evidence="1" id="KW-0812">Transmembrane</keyword>
<protein>
    <submittedName>
        <fullName evidence="2">Uncharacterized protein</fullName>
    </submittedName>
</protein>